<sequence length="2945" mass="320627">MIRVVLGSRSGWDRVGGLCAVDDEVVVEMYEVVCIDSVQCFIVVMDVVDIGGKYAAPGGVKQCGQDVPCPMAGWRRSGPLTKVPHHNNEIRFNLDLRSTSPRANLVKPLQSDLQHPIIHHQPPTQPFNDTLDAPPKYEDIFKGGVHCQVPQQQHQEARRSTSFEKKRIKSYLLRHLPKPRTPNDTLNTSTTSSNNTSRRQHQNIVREEAYINRERYYAEINIPTSSPLEYCSQPSPGAPSPTLHHPHPDHHQFVEMGQRQDHLVQEDCLGEGSGCSNDVGDSRSFTITLKPGRYRVNVQWRSKTHPFRIRLTPNKKKRCEAPPPTEQQPLYYSNCESHHEQHTTPSLPRRLVHRLLSHQSTSPSPSSSCHHQHNACTLPFPSLQEQLAQHQHSLLQQQVGFNPAACGSRKGQKRCWDGVTPRHRQRKSRYRWASLSCMTLGSLEESLGETSGGDSFGGYEGVEHLKRHSPTHGRSAACHSLPCGCQAALGRNTPGNVGVGTRRRKVAALGVNARLRSLGSACYGGGGRWGTRSSTQHVSTDDTFVFINKSQLRRHMGCDVVRERQHCEVPCLPEKPVVVDRVEGGKLGGGGEGKRRTWHEEEAFVKQVVEEYFQDLPPLSKLEDEQTGKTLYSPIPTKRSMTADNILLYGRQMEVPPHPLSSSSASTSCESSEVMEEEEEGKVDMGRKGWEPSIDDTTYGDSDDTNSWYTDDSLGYEADVEPSERDTGSQTWRRWRSAPDVRHSADVTTRPHPHHLPKPAAGAVAGTTDVCVGGDFTGSYDSPRGARRGSGRGRKTTEITALHRERSEWGYQPCKSSSAGDGKLSRLKVGVRRVKQHHLLQFPQQDEVGRRGCHTTQNNNSGGEGVGGSGSVGGGAGSATHIETDGSHVAAGVGERLEFVNGKFQGGSERAWREEVRECVRRNVDRVCEGSSVEDSTTERTHKVLSQGLVIHSGSAPHYHSIPNSSDLKTALSILREGLAELELGAATTSGGASVPTSEQLHKEVGGENQAVPEEEGGSKASATTTTTTTTNATTSQQVKQEGQGAKGGSHTQQEESSISNSLPQEDMNRTNIVIHLSPALPRRPGQEATQDTPVVQLWSGTPSVSTGPVIFHENGGSGGGEAFNGGVGAFSEGSGGVFCGGGGGIYSGSQDGEESDVWQNQECGGGELLSGGSEVLSGSRDCEGGGGGMVWNNDECYTSGQMTNNEVGGGVWNNQEFEGSGVTLNRDECGVLKEYEVRNNLKSRLAEKSEVCGVGRVVWNSQGFGGRDQNCGGSGAETVECARGGVVWNNDECSGNGLVTKMEVGEPVWTTQACGESGLMNNHYEGVSGMMRNDKECGEVMNSQEYGESGMMVNKQDCRHSCNNQKCGKNEVAWNNTEFEGSGVVRNSQMCGLMNSQECLCSGVEEGNVVCSTNGSSEVGGVRGVVEECGVTHCREECVLNERVWKSPECEECGVSGNMEQCGIRVGGGGGGGGGEGGGTTTGCVGDKGESGHKQEQGQDRQGQGHGLGQENMQGQGQGQGHGQGRRSSSLDTSTSSRRRQRSSIELRASTDNLSSSSGTSSCCHSRPKWKSKSSSKFIQIPSSGGGGHESASSTTSSSKGRISDFQLHRVQVGTGDDIKFAASSQRTVVQVPVSVSGDEDSDNTHTLRPSTVGDKGEGGGVQKSELILQPPEFPVGRGGKQKQTPSFLSFFPGSTNNSSKTCVSEYIIGDSQPHQSPSPDSSKLLSHEFKMAGKQANNAKENDQGKKSSKRNKSKSKSKRYFSGIFNAFSSAAPRLRGMTSSDNQWESEKKERERREREKRESNKKEQVRKDSEKESEGKEHEKNDEGKEHEKNDKEGKEHEKNENERGESEGRESVRVESKGKGNDGRMWSARQVASGGCSRYPSQPLLPNPVSPPTPAVGIQGGLVAPRSHCVNPGPVAASSDGTGRDKSEILQVRAQTQDSTLACPEYPPVSDVVPTPSPRPRRAARKNTLDSLGNPVTLPTPPSRRKHTDEATGEIILNICNKDSSVESPQASPRARHGRQPDLQSVNGNFRCSPPAAPQPSYENVGFHEQHTFSSSFSTRVNTSLEESKSDPSPTHNRSRSHTRPAHSSSTTRFTLRSRSAGVTGDINGTGENNSSNEDMGIESHRNPSSRPRRAEGAEMTQEYSEGVKKEDGITAGYHHTTSLRTSPPHTTPLLVTPPIATTSRATPPRTTPPRTTPPRTTPPRATPPSATDQNSNDSMNETSWRHYDKGQRVSGGGMEGRWNGGGGMEYAGTPHNRRRRPRPPSLPTTPPQAARPRRASQSTSGGSLSSSPTHRRRPKTEETWVDREEGHLSRSPSAESLASESNSLYYSAVGSLYERPKSLYDDSSARYSFVTCPQFEPLTPLQESGDPDTASLWSQERKGSNTNLPRTISGDLNCSVDVSLSEGEIKIRVRTDDEEDVVSLTSVRGDSDSDSDEYDLSSDIRGLGETNKCASPESCRSTSDSDDKVSSRSSDDEDEEEGVDVSVEGVVHARPCMAGTDSSTRSSLGSYEACGVRYRDSLCSVGCHESGLMHATPCWATTDSDVRSSVSSTDIYSKMYVNTATQEGQPDYENVRTAAIPDKDTPREPLESRSDRRRSSCVWTVDCDTDEDTSEAEEEETTVVLSNLQKSFTEVRKADDWDKDEARDTPSPRYHEAAAAATLEEDFTPEEVKPLPPTPPPEDYHAATSQHTTSRHDNGDASDGRGNEERQRWEQQAWAWQQNVWQHHQQLHQHHLHHLHHLQQHHHQHQSLLAEVMSCLGGGWGLGGSWCAQSYQQQSQPTHPTHHASSPDCRWSDQIQEDPPYRPASAASNSDVGKPPPSPLPPSGSNRSRDNSVPRERSRPPVRQRSRSHRRAHSASSSSRYRVELEIPPHLFTRPRPSSFTSLATSPTYSPEPFEVDSAQESLLYLARQPSHTSSLSQPHRYRAVLCAVCVCH</sequence>
<feature type="region of interest" description="Disordered" evidence="1">
    <location>
        <begin position="2575"/>
        <end position="2603"/>
    </location>
</feature>
<accession>A0AAE1K493</accession>
<dbReference type="EMBL" id="JAWQEG010003648">
    <property type="protein sequence ID" value="KAK3865176.1"/>
    <property type="molecule type" value="Genomic_DNA"/>
</dbReference>
<feature type="compositionally biased region" description="Low complexity" evidence="1">
    <location>
        <begin position="1551"/>
        <end position="1566"/>
    </location>
</feature>
<feature type="compositionally biased region" description="Polar residues" evidence="1">
    <location>
        <begin position="2008"/>
        <end position="2018"/>
    </location>
</feature>
<feature type="compositionally biased region" description="Low complexity" evidence="1">
    <location>
        <begin position="1712"/>
        <end position="1724"/>
    </location>
</feature>
<feature type="compositionally biased region" description="Pro residues" evidence="1">
    <location>
        <begin position="1890"/>
        <end position="1901"/>
    </location>
</feature>
<evidence type="ECO:0000313" key="3">
    <source>
        <dbReference type="Proteomes" id="UP001286313"/>
    </source>
</evidence>
<feature type="compositionally biased region" description="Polar residues" evidence="1">
    <location>
        <begin position="1683"/>
        <end position="1704"/>
    </location>
</feature>
<feature type="compositionally biased region" description="Basic and acidic residues" evidence="1">
    <location>
        <begin position="2702"/>
        <end position="2721"/>
    </location>
</feature>
<feature type="region of interest" description="Disordered" evidence="1">
    <location>
        <begin position="1471"/>
        <end position="1604"/>
    </location>
</feature>
<feature type="compositionally biased region" description="Polar residues" evidence="1">
    <location>
        <begin position="695"/>
        <end position="710"/>
    </location>
</feature>
<feature type="compositionally biased region" description="Basic and acidic residues" evidence="1">
    <location>
        <begin position="2471"/>
        <end position="2482"/>
    </location>
</feature>
<feature type="region of interest" description="Disordered" evidence="1">
    <location>
        <begin position="2370"/>
        <end position="2398"/>
    </location>
</feature>
<feature type="compositionally biased region" description="Polar residues" evidence="1">
    <location>
        <begin position="2059"/>
        <end position="2083"/>
    </location>
</feature>
<feature type="compositionally biased region" description="Basic residues" evidence="1">
    <location>
        <begin position="2852"/>
        <end position="2865"/>
    </location>
</feature>
<feature type="region of interest" description="Disordered" evidence="1">
    <location>
        <begin position="2787"/>
        <end position="2874"/>
    </location>
</feature>
<feature type="region of interest" description="Disordered" evidence="1">
    <location>
        <begin position="777"/>
        <end position="797"/>
    </location>
</feature>
<evidence type="ECO:0000313" key="2">
    <source>
        <dbReference type="EMBL" id="KAK3865176.1"/>
    </source>
</evidence>
<dbReference type="Proteomes" id="UP001286313">
    <property type="component" value="Unassembled WGS sequence"/>
</dbReference>
<feature type="compositionally biased region" description="Basic and acidic residues" evidence="1">
    <location>
        <begin position="1488"/>
        <end position="1500"/>
    </location>
</feature>
<protein>
    <submittedName>
        <fullName evidence="2">Uncharacterized protein</fullName>
    </submittedName>
</protein>
<feature type="compositionally biased region" description="Basic and acidic residues" evidence="1">
    <location>
        <begin position="2589"/>
        <end position="2603"/>
    </location>
</feature>
<feature type="region of interest" description="Disordered" evidence="1">
    <location>
        <begin position="2642"/>
        <end position="2661"/>
    </location>
</feature>
<feature type="compositionally biased region" description="Gly residues" evidence="1">
    <location>
        <begin position="862"/>
        <end position="877"/>
    </location>
</feature>
<feature type="compositionally biased region" description="Polar residues" evidence="1">
    <location>
        <begin position="1050"/>
        <end position="1064"/>
    </location>
</feature>
<evidence type="ECO:0000256" key="1">
    <source>
        <dbReference type="SAM" id="MobiDB-lite"/>
    </source>
</evidence>
<feature type="region of interest" description="Disordered" evidence="1">
    <location>
        <begin position="2429"/>
        <end position="2516"/>
    </location>
</feature>
<feature type="compositionally biased region" description="Basic and acidic residues" evidence="1">
    <location>
        <begin position="1789"/>
        <end position="1869"/>
    </location>
</feature>
<reference evidence="2" key="1">
    <citation type="submission" date="2023-10" db="EMBL/GenBank/DDBJ databases">
        <title>Genome assemblies of two species of porcelain crab, Petrolisthes cinctipes and Petrolisthes manimaculis (Anomura: Porcellanidae).</title>
        <authorList>
            <person name="Angst P."/>
        </authorList>
    </citation>
    <scope>NUCLEOTIDE SEQUENCE</scope>
    <source>
        <strain evidence="2">PB745_01</strain>
        <tissue evidence="2">Gill</tissue>
    </source>
</reference>
<feature type="region of interest" description="Disordered" evidence="1">
    <location>
        <begin position="176"/>
        <end position="202"/>
    </location>
</feature>
<feature type="compositionally biased region" description="Polar residues" evidence="1">
    <location>
        <begin position="989"/>
        <end position="999"/>
    </location>
</feature>
<name>A0AAE1K493_PETCI</name>
<feature type="compositionally biased region" description="Low complexity" evidence="1">
    <location>
        <begin position="1527"/>
        <end position="1537"/>
    </location>
</feature>
<feature type="compositionally biased region" description="Gly residues" evidence="1">
    <location>
        <begin position="2241"/>
        <end position="2257"/>
    </location>
</feature>
<gene>
    <name evidence="2" type="ORF">Pcinc_029202</name>
</gene>
<comment type="caution">
    <text evidence="2">The sequence shown here is derived from an EMBL/GenBank/DDBJ whole genome shotgun (WGS) entry which is preliminary data.</text>
</comment>
<feature type="compositionally biased region" description="Basic residues" evidence="1">
    <location>
        <begin position="785"/>
        <end position="794"/>
    </location>
</feature>
<feature type="region of interest" description="Disordered" evidence="1">
    <location>
        <begin position="2670"/>
        <end position="2722"/>
    </location>
</feature>
<feature type="compositionally biased region" description="Basic and acidic residues" evidence="1">
    <location>
        <begin position="2839"/>
        <end position="2851"/>
    </location>
</feature>
<keyword evidence="3" id="KW-1185">Reference proteome</keyword>
<feature type="region of interest" description="Disordered" evidence="1">
    <location>
        <begin position="1624"/>
        <end position="2332"/>
    </location>
</feature>
<feature type="compositionally biased region" description="Low complexity" evidence="1">
    <location>
        <begin position="1023"/>
        <end position="1035"/>
    </location>
</feature>
<feature type="region of interest" description="Disordered" evidence="1">
    <location>
        <begin position="989"/>
        <end position="1067"/>
    </location>
</feature>
<feature type="region of interest" description="Disordered" evidence="1">
    <location>
        <begin position="848"/>
        <end position="880"/>
    </location>
</feature>
<feature type="compositionally biased region" description="Pro residues" evidence="1">
    <location>
        <begin position="2197"/>
        <end position="2214"/>
    </location>
</feature>
<feature type="compositionally biased region" description="Low complexity" evidence="1">
    <location>
        <begin position="2279"/>
        <end position="2299"/>
    </location>
</feature>
<feature type="compositionally biased region" description="Low complexity" evidence="1">
    <location>
        <begin position="661"/>
        <end position="672"/>
    </location>
</feature>
<feature type="compositionally biased region" description="Gly residues" evidence="1">
    <location>
        <begin position="1471"/>
        <end position="1482"/>
    </location>
</feature>
<feature type="compositionally biased region" description="Basic and acidic residues" evidence="1">
    <location>
        <begin position="2307"/>
        <end position="2320"/>
    </location>
</feature>
<feature type="compositionally biased region" description="Low complexity" evidence="1">
    <location>
        <begin position="2173"/>
        <end position="2196"/>
    </location>
</feature>
<organism evidence="2 3">
    <name type="scientific">Petrolisthes cinctipes</name>
    <name type="common">Flat porcelain crab</name>
    <dbReference type="NCBI Taxonomy" id="88211"/>
    <lineage>
        <taxon>Eukaryota</taxon>
        <taxon>Metazoa</taxon>
        <taxon>Ecdysozoa</taxon>
        <taxon>Arthropoda</taxon>
        <taxon>Crustacea</taxon>
        <taxon>Multicrustacea</taxon>
        <taxon>Malacostraca</taxon>
        <taxon>Eumalacostraca</taxon>
        <taxon>Eucarida</taxon>
        <taxon>Decapoda</taxon>
        <taxon>Pleocyemata</taxon>
        <taxon>Anomura</taxon>
        <taxon>Galatheoidea</taxon>
        <taxon>Porcellanidae</taxon>
        <taxon>Petrolisthes</taxon>
    </lineage>
</organism>
<feature type="compositionally biased region" description="Low complexity" evidence="1">
    <location>
        <begin position="2321"/>
        <end position="2332"/>
    </location>
</feature>
<proteinExistence type="predicted"/>
<feature type="compositionally biased region" description="Low complexity" evidence="1">
    <location>
        <begin position="1591"/>
        <end position="1602"/>
    </location>
</feature>
<feature type="compositionally biased region" description="Polar residues" evidence="1">
    <location>
        <begin position="2220"/>
        <end position="2230"/>
    </location>
</feature>
<feature type="compositionally biased region" description="Low complexity" evidence="1">
    <location>
        <begin position="2095"/>
        <end position="2107"/>
    </location>
</feature>
<feature type="compositionally biased region" description="Low complexity" evidence="1">
    <location>
        <begin position="182"/>
        <end position="197"/>
    </location>
</feature>
<feature type="region of interest" description="Disordered" evidence="1">
    <location>
        <begin position="656"/>
        <end position="762"/>
    </location>
</feature>
<feature type="compositionally biased region" description="Basic residues" evidence="1">
    <location>
        <begin position="1749"/>
        <end position="1762"/>
    </location>
</feature>